<keyword evidence="1" id="KW-0472">Membrane</keyword>
<organism evidence="2 3">
    <name type="scientific">Jimgerdemannia flammicorona</name>
    <dbReference type="NCBI Taxonomy" id="994334"/>
    <lineage>
        <taxon>Eukaryota</taxon>
        <taxon>Fungi</taxon>
        <taxon>Fungi incertae sedis</taxon>
        <taxon>Mucoromycota</taxon>
        <taxon>Mucoromycotina</taxon>
        <taxon>Endogonomycetes</taxon>
        <taxon>Endogonales</taxon>
        <taxon>Endogonaceae</taxon>
        <taxon>Jimgerdemannia</taxon>
    </lineage>
</organism>
<keyword evidence="1" id="KW-0812">Transmembrane</keyword>
<reference evidence="2 3" key="1">
    <citation type="journal article" date="2018" name="New Phytol.">
        <title>Phylogenomics of Endogonaceae and evolution of mycorrhizas within Mucoromycota.</title>
        <authorList>
            <person name="Chang Y."/>
            <person name="Desiro A."/>
            <person name="Na H."/>
            <person name="Sandor L."/>
            <person name="Lipzen A."/>
            <person name="Clum A."/>
            <person name="Barry K."/>
            <person name="Grigoriev I.V."/>
            <person name="Martin F.M."/>
            <person name="Stajich J.E."/>
            <person name="Smith M.E."/>
            <person name="Bonito G."/>
            <person name="Spatafora J.W."/>
        </authorList>
    </citation>
    <scope>NUCLEOTIDE SEQUENCE [LARGE SCALE GENOMIC DNA]</scope>
    <source>
        <strain evidence="2 3">GMNB39</strain>
    </source>
</reference>
<accession>A0A433DDY4</accession>
<comment type="caution">
    <text evidence="2">The sequence shown here is derived from an EMBL/GenBank/DDBJ whole genome shotgun (WGS) entry which is preliminary data.</text>
</comment>
<dbReference type="Proteomes" id="UP000268093">
    <property type="component" value="Unassembled WGS sequence"/>
</dbReference>
<dbReference type="EMBL" id="RBNI01002658">
    <property type="protein sequence ID" value="RUP49051.1"/>
    <property type="molecule type" value="Genomic_DNA"/>
</dbReference>
<evidence type="ECO:0000313" key="2">
    <source>
        <dbReference type="EMBL" id="RUP49051.1"/>
    </source>
</evidence>
<gene>
    <name evidence="2" type="ORF">BC936DRAFT_143387</name>
</gene>
<name>A0A433DDY4_9FUNG</name>
<keyword evidence="1" id="KW-1133">Transmembrane helix</keyword>
<evidence type="ECO:0000313" key="3">
    <source>
        <dbReference type="Proteomes" id="UP000268093"/>
    </source>
</evidence>
<dbReference type="AlphaFoldDB" id="A0A433DDY4"/>
<proteinExistence type="predicted"/>
<sequence>MPKYLWSYKSRAGSAICQEYYHYGSAKSCRFAVRHHRFYSPSIDLQLIVIFFSVRHCFAVFLGCFAVCPHRFAVHRLRLAVLRCFAINIC</sequence>
<keyword evidence="3" id="KW-1185">Reference proteome</keyword>
<protein>
    <submittedName>
        <fullName evidence="2">Uncharacterized protein</fullName>
    </submittedName>
</protein>
<feature type="transmembrane region" description="Helical" evidence="1">
    <location>
        <begin position="47"/>
        <end position="68"/>
    </location>
</feature>
<evidence type="ECO:0000256" key="1">
    <source>
        <dbReference type="SAM" id="Phobius"/>
    </source>
</evidence>
<feature type="non-terminal residue" evidence="2">
    <location>
        <position position="90"/>
    </location>
</feature>